<dbReference type="Gene3D" id="2.30.40.10">
    <property type="entry name" value="Urease, subunit C, domain 1"/>
    <property type="match status" value="1"/>
</dbReference>
<dbReference type="Pfam" id="PF01979">
    <property type="entry name" value="Amidohydro_1"/>
    <property type="match status" value="1"/>
</dbReference>
<dbReference type="Proteomes" id="UP000612808">
    <property type="component" value="Unassembled WGS sequence"/>
</dbReference>
<dbReference type="InterPro" id="IPR011059">
    <property type="entry name" value="Metal-dep_hydrolase_composite"/>
</dbReference>
<sequence>MLAIRGARLFDGERRVAVPEPTVLVRDGRIVAVVPGPAVPADARLVDLGAVTLLPGLVDAHVHLAFDGGPDPVGAIDGAPDSRVLDGMRAAARVSLTAGVTTVRDLGDRRYLALRLRDELADRPAAGPRILAAGPPITTAGGHCWYLGGVADGAAGLRDAVRERAGRGVDVVKVMASGGELTPGTRSYEPQYSVAELRVVVDEAHRYGLPVAVHAHACTAVENALAAGADVVEHCSFLAADGVAERPDVIAALAAAGTTVSATIATRFDRGGVPPGIAARLTGLMRQVGRLRDAGVPLVCSSDAGIGPAKPHGVLPYAMDVAVGRCGWSTVDTLRALTALPAALCGLADRAGRLAPGYDADLLAVAGDPLTDPAALHAVRAVYRSGVRVG</sequence>
<dbReference type="PANTHER" id="PTHR43135">
    <property type="entry name" value="ALPHA-D-RIBOSE 1-METHYLPHOSPHONATE 5-TRIPHOSPHATE DIPHOSPHATASE"/>
    <property type="match status" value="1"/>
</dbReference>
<evidence type="ECO:0000259" key="1">
    <source>
        <dbReference type="PROSITE" id="PS50972"/>
    </source>
</evidence>
<dbReference type="InterPro" id="IPR057744">
    <property type="entry name" value="OTAase-like"/>
</dbReference>
<protein>
    <recommendedName>
        <fullName evidence="1">Pterin-binding domain-containing protein</fullName>
    </recommendedName>
</protein>
<keyword evidence="3" id="KW-1185">Reference proteome</keyword>
<dbReference type="PANTHER" id="PTHR43135:SF3">
    <property type="entry name" value="ALPHA-D-RIBOSE 1-METHYLPHOSPHONATE 5-TRIPHOSPHATE DIPHOSPHATASE"/>
    <property type="match status" value="1"/>
</dbReference>
<dbReference type="GO" id="GO:0042558">
    <property type="term" value="P:pteridine-containing compound metabolic process"/>
    <property type="evidence" value="ECO:0007669"/>
    <property type="project" value="InterPro"/>
</dbReference>
<dbReference type="InterPro" id="IPR051781">
    <property type="entry name" value="Metallo-dep_Hydrolase"/>
</dbReference>
<evidence type="ECO:0000313" key="2">
    <source>
        <dbReference type="EMBL" id="GID12244.1"/>
    </source>
</evidence>
<dbReference type="CDD" id="cd01299">
    <property type="entry name" value="Met_dep_hydrolase_A"/>
    <property type="match status" value="1"/>
</dbReference>
<dbReference type="EMBL" id="BOMB01000017">
    <property type="protein sequence ID" value="GID12244.1"/>
    <property type="molecule type" value="Genomic_DNA"/>
</dbReference>
<feature type="domain" description="Pterin-binding" evidence="1">
    <location>
        <begin position="130"/>
        <end position="390"/>
    </location>
</feature>
<gene>
    <name evidence="2" type="ORF">Aru02nite_31330</name>
</gene>
<accession>A0A8J3NAD1</accession>
<organism evidence="2 3">
    <name type="scientific">Actinocatenispora rupis</name>
    <dbReference type="NCBI Taxonomy" id="519421"/>
    <lineage>
        <taxon>Bacteria</taxon>
        <taxon>Bacillati</taxon>
        <taxon>Actinomycetota</taxon>
        <taxon>Actinomycetes</taxon>
        <taxon>Micromonosporales</taxon>
        <taxon>Micromonosporaceae</taxon>
        <taxon>Actinocatenispora</taxon>
    </lineage>
</organism>
<dbReference type="GO" id="GO:0016810">
    <property type="term" value="F:hydrolase activity, acting on carbon-nitrogen (but not peptide) bonds"/>
    <property type="evidence" value="ECO:0007669"/>
    <property type="project" value="InterPro"/>
</dbReference>
<dbReference type="SUPFAM" id="SSF51338">
    <property type="entry name" value="Composite domain of metallo-dependent hydrolases"/>
    <property type="match status" value="1"/>
</dbReference>
<dbReference type="InterPro" id="IPR006680">
    <property type="entry name" value="Amidohydro-rel"/>
</dbReference>
<dbReference type="InterPro" id="IPR032466">
    <property type="entry name" value="Metal_Hydrolase"/>
</dbReference>
<dbReference type="RefSeq" id="WP_203658224.1">
    <property type="nucleotide sequence ID" value="NZ_BAAAZM010000009.1"/>
</dbReference>
<dbReference type="PROSITE" id="PS50972">
    <property type="entry name" value="PTERIN_BINDING"/>
    <property type="match status" value="1"/>
</dbReference>
<reference evidence="2" key="1">
    <citation type="submission" date="2021-01" db="EMBL/GenBank/DDBJ databases">
        <title>Whole genome shotgun sequence of Actinocatenispora rupis NBRC 107355.</title>
        <authorList>
            <person name="Komaki H."/>
            <person name="Tamura T."/>
        </authorList>
    </citation>
    <scope>NUCLEOTIDE SEQUENCE</scope>
    <source>
        <strain evidence="2">NBRC 107355</strain>
    </source>
</reference>
<proteinExistence type="predicted"/>
<comment type="caution">
    <text evidence="2">The sequence shown here is derived from an EMBL/GenBank/DDBJ whole genome shotgun (WGS) entry which is preliminary data.</text>
</comment>
<dbReference type="InterPro" id="IPR000489">
    <property type="entry name" value="Pterin-binding_dom"/>
</dbReference>
<dbReference type="SUPFAM" id="SSF51556">
    <property type="entry name" value="Metallo-dependent hydrolases"/>
    <property type="match status" value="1"/>
</dbReference>
<dbReference type="AlphaFoldDB" id="A0A8J3NAD1"/>
<evidence type="ECO:0000313" key="3">
    <source>
        <dbReference type="Proteomes" id="UP000612808"/>
    </source>
</evidence>
<name>A0A8J3NAD1_9ACTN</name>
<dbReference type="Gene3D" id="3.20.20.140">
    <property type="entry name" value="Metal-dependent hydrolases"/>
    <property type="match status" value="1"/>
</dbReference>